<dbReference type="Gene3D" id="6.10.140.2220">
    <property type="match status" value="1"/>
</dbReference>
<organism evidence="6 7">
    <name type="scientific">Henosepilachna vigintioctopunctata</name>
    <dbReference type="NCBI Taxonomy" id="420089"/>
    <lineage>
        <taxon>Eukaryota</taxon>
        <taxon>Metazoa</taxon>
        <taxon>Ecdysozoa</taxon>
        <taxon>Arthropoda</taxon>
        <taxon>Hexapoda</taxon>
        <taxon>Insecta</taxon>
        <taxon>Pterygota</taxon>
        <taxon>Neoptera</taxon>
        <taxon>Endopterygota</taxon>
        <taxon>Coleoptera</taxon>
        <taxon>Polyphaga</taxon>
        <taxon>Cucujiformia</taxon>
        <taxon>Coccinelloidea</taxon>
        <taxon>Coccinellidae</taxon>
        <taxon>Epilachninae</taxon>
        <taxon>Epilachnini</taxon>
        <taxon>Henosepilachna</taxon>
    </lineage>
</organism>
<evidence type="ECO:0000313" key="7">
    <source>
        <dbReference type="Proteomes" id="UP001431783"/>
    </source>
</evidence>
<keyword evidence="1" id="KW-0479">Metal-binding</keyword>
<dbReference type="Proteomes" id="UP001431783">
    <property type="component" value="Unassembled WGS sequence"/>
</dbReference>
<dbReference type="PANTHER" id="PTHR12197:SF251">
    <property type="entry name" value="EG:BACR7C10.4 PROTEIN"/>
    <property type="match status" value="1"/>
</dbReference>
<proteinExistence type="predicted"/>
<accession>A0AAW1UK28</accession>
<dbReference type="GO" id="GO:0008270">
    <property type="term" value="F:zinc ion binding"/>
    <property type="evidence" value="ECO:0007669"/>
    <property type="project" value="UniProtKB-KW"/>
</dbReference>
<evidence type="ECO:0000256" key="4">
    <source>
        <dbReference type="PROSITE-ProRule" id="PRU00134"/>
    </source>
</evidence>
<feature type="domain" description="MYND-type" evidence="5">
    <location>
        <begin position="33"/>
        <end position="72"/>
    </location>
</feature>
<dbReference type="GO" id="GO:0005634">
    <property type="term" value="C:nucleus"/>
    <property type="evidence" value="ECO:0007669"/>
    <property type="project" value="TreeGrafter"/>
</dbReference>
<protein>
    <recommendedName>
        <fullName evidence="5">MYND-type domain-containing protein</fullName>
    </recommendedName>
</protein>
<comment type="caution">
    <text evidence="6">The sequence shown here is derived from an EMBL/GenBank/DDBJ whole genome shotgun (WGS) entry which is preliminary data.</text>
</comment>
<dbReference type="EMBL" id="JARQZJ010000085">
    <property type="protein sequence ID" value="KAK9882850.1"/>
    <property type="molecule type" value="Genomic_DNA"/>
</dbReference>
<dbReference type="PROSITE" id="PS01360">
    <property type="entry name" value="ZF_MYND_1"/>
    <property type="match status" value="1"/>
</dbReference>
<gene>
    <name evidence="6" type="ORF">WA026_023547</name>
</gene>
<dbReference type="InterPro" id="IPR046341">
    <property type="entry name" value="SET_dom_sf"/>
</dbReference>
<dbReference type="Gene3D" id="1.10.220.160">
    <property type="match status" value="1"/>
</dbReference>
<evidence type="ECO:0000256" key="3">
    <source>
        <dbReference type="ARBA" id="ARBA00022833"/>
    </source>
</evidence>
<dbReference type="AlphaFoldDB" id="A0AAW1UK28"/>
<dbReference type="InterPro" id="IPR002893">
    <property type="entry name" value="Znf_MYND"/>
</dbReference>
<dbReference type="Gene3D" id="1.25.40.10">
    <property type="entry name" value="Tetratricopeptide repeat domain"/>
    <property type="match status" value="1"/>
</dbReference>
<dbReference type="Gene3D" id="1.25.40.970">
    <property type="match status" value="1"/>
</dbReference>
<sequence>MEHLKKDIIPGSVIHSEKPFVYCLSSKVQKEYCDYCFKKGRLLKCSACKYVYYCGKVCQKEAWHTSVHKAECKGLKKIAPRIIPDAARMMARLIRTLSKNGNQVKSYYTDTNFRMYKDLMSHFADLKNDTKRMEHFESLCGVLYEFMNGDILPNTVDLMEMFGKMCINSFNICNEEQQTLGTGIYLGASVIDHSCKPNAIAMFEGTTLHIRATKPMAYLNWSEIRISYIDVLNTRKDRIEELERLYYFTCQCPMCSIPDPIEMNAAACPNRDCYLEINLNETNIEKCSRCEAQITSTFREKFAEVNKLTDLHLQNMKELAHMDNLDLDACEVFLEKQGRFLYSSNIKRVKTLDLAFESFIHFGKFEDALRVGLSLLPPLTKYYGITHPVDGLIRLKMAKLFAALNNTECALKLAESAHDVLKVTHGMQSDIVREELLPLLKH</sequence>
<dbReference type="Gene3D" id="2.170.270.10">
    <property type="entry name" value="SET domain"/>
    <property type="match status" value="1"/>
</dbReference>
<dbReference type="SUPFAM" id="SSF82199">
    <property type="entry name" value="SET domain"/>
    <property type="match status" value="1"/>
</dbReference>
<evidence type="ECO:0000313" key="6">
    <source>
        <dbReference type="EMBL" id="KAK9882850.1"/>
    </source>
</evidence>
<dbReference type="SUPFAM" id="SSF144232">
    <property type="entry name" value="HIT/MYND zinc finger-like"/>
    <property type="match status" value="1"/>
</dbReference>
<evidence type="ECO:0000259" key="5">
    <source>
        <dbReference type="PROSITE" id="PS50865"/>
    </source>
</evidence>
<evidence type="ECO:0000256" key="2">
    <source>
        <dbReference type="ARBA" id="ARBA00022771"/>
    </source>
</evidence>
<keyword evidence="2 4" id="KW-0863">Zinc-finger</keyword>
<evidence type="ECO:0000256" key="1">
    <source>
        <dbReference type="ARBA" id="ARBA00022723"/>
    </source>
</evidence>
<keyword evidence="7" id="KW-1185">Reference proteome</keyword>
<dbReference type="Pfam" id="PF01753">
    <property type="entry name" value="zf-MYND"/>
    <property type="match status" value="1"/>
</dbReference>
<dbReference type="PROSITE" id="PS50865">
    <property type="entry name" value="ZF_MYND_2"/>
    <property type="match status" value="1"/>
</dbReference>
<dbReference type="InterPro" id="IPR050869">
    <property type="entry name" value="H3K4_H4K5_MeTrfase"/>
</dbReference>
<keyword evidence="3" id="KW-0862">Zinc</keyword>
<dbReference type="PANTHER" id="PTHR12197">
    <property type="entry name" value="HISTONE-LYSINE N-METHYLTRANSFERASE SMYD"/>
    <property type="match status" value="1"/>
</dbReference>
<name>A0AAW1UK28_9CUCU</name>
<reference evidence="6 7" key="1">
    <citation type="submission" date="2023-03" db="EMBL/GenBank/DDBJ databases">
        <title>Genome insight into feeding habits of ladybird beetles.</title>
        <authorList>
            <person name="Li H.-S."/>
            <person name="Huang Y.-H."/>
            <person name="Pang H."/>
        </authorList>
    </citation>
    <scope>NUCLEOTIDE SEQUENCE [LARGE SCALE GENOMIC DNA]</scope>
    <source>
        <strain evidence="6">SYSU_2023b</strain>
        <tissue evidence="6">Whole body</tissue>
    </source>
</reference>
<dbReference type="InterPro" id="IPR011990">
    <property type="entry name" value="TPR-like_helical_dom_sf"/>
</dbReference>